<evidence type="ECO:0000256" key="2">
    <source>
        <dbReference type="ARBA" id="ARBA00023125"/>
    </source>
</evidence>
<dbReference type="Gene3D" id="3.30.450.80">
    <property type="entry name" value="Transcription factor LuxR-like, autoinducer-binding domain"/>
    <property type="match status" value="1"/>
</dbReference>
<feature type="domain" description="HTH luxR-type" evidence="4">
    <location>
        <begin position="173"/>
        <end position="238"/>
    </location>
</feature>
<gene>
    <name evidence="5" type="ORF">G8E03_11150</name>
</gene>
<keyword evidence="3" id="KW-0804">Transcription</keyword>
<dbReference type="Gene3D" id="1.10.10.10">
    <property type="entry name" value="Winged helix-like DNA-binding domain superfamily/Winged helix DNA-binding domain"/>
    <property type="match status" value="1"/>
</dbReference>
<dbReference type="CDD" id="cd06170">
    <property type="entry name" value="LuxR_C_like"/>
    <property type="match status" value="1"/>
</dbReference>
<dbReference type="PANTHER" id="PTHR44688:SF16">
    <property type="entry name" value="DNA-BINDING TRANSCRIPTIONAL ACTIVATOR DEVR_DOSR"/>
    <property type="match status" value="1"/>
</dbReference>
<dbReference type="EMBL" id="CP049811">
    <property type="protein sequence ID" value="QIK41278.1"/>
    <property type="molecule type" value="Genomic_DNA"/>
</dbReference>
<organism evidence="5 6">
    <name type="scientific">Pontivivens nitratireducens</name>
    <dbReference type="NCBI Taxonomy" id="2758038"/>
    <lineage>
        <taxon>Bacteria</taxon>
        <taxon>Pseudomonadati</taxon>
        <taxon>Pseudomonadota</taxon>
        <taxon>Alphaproteobacteria</taxon>
        <taxon>Rhodobacterales</taxon>
        <taxon>Paracoccaceae</taxon>
        <taxon>Pontivivens</taxon>
    </lineage>
</organism>
<keyword evidence="6" id="KW-1185">Reference proteome</keyword>
<dbReference type="PANTHER" id="PTHR44688">
    <property type="entry name" value="DNA-BINDING TRANSCRIPTIONAL ACTIVATOR DEVR_DOSR"/>
    <property type="match status" value="1"/>
</dbReference>
<dbReference type="SUPFAM" id="SSF46894">
    <property type="entry name" value="C-terminal effector domain of the bipartite response regulators"/>
    <property type="match status" value="1"/>
</dbReference>
<proteinExistence type="predicted"/>
<name>A0A6G7VN53_9RHOB</name>
<evidence type="ECO:0000313" key="5">
    <source>
        <dbReference type="EMBL" id="QIK41278.1"/>
    </source>
</evidence>
<dbReference type="RefSeq" id="WP_166191741.1">
    <property type="nucleotide sequence ID" value="NZ_CP049811.1"/>
</dbReference>
<dbReference type="PROSITE" id="PS00622">
    <property type="entry name" value="HTH_LUXR_1"/>
    <property type="match status" value="1"/>
</dbReference>
<dbReference type="KEGG" id="mon:G8E03_11150"/>
<evidence type="ECO:0000256" key="3">
    <source>
        <dbReference type="ARBA" id="ARBA00023163"/>
    </source>
</evidence>
<dbReference type="AlphaFoldDB" id="A0A6G7VN53"/>
<dbReference type="Proteomes" id="UP000500791">
    <property type="component" value="Chromosome"/>
</dbReference>
<dbReference type="GO" id="GO:0003677">
    <property type="term" value="F:DNA binding"/>
    <property type="evidence" value="ECO:0007669"/>
    <property type="project" value="UniProtKB-KW"/>
</dbReference>
<keyword evidence="2" id="KW-0238">DNA-binding</keyword>
<evidence type="ECO:0000256" key="1">
    <source>
        <dbReference type="ARBA" id="ARBA00023015"/>
    </source>
</evidence>
<dbReference type="InterPro" id="IPR036693">
    <property type="entry name" value="TF_LuxR_autoind-bd_dom_sf"/>
</dbReference>
<evidence type="ECO:0000259" key="4">
    <source>
        <dbReference type="PROSITE" id="PS50043"/>
    </source>
</evidence>
<dbReference type="GO" id="GO:0006355">
    <property type="term" value="P:regulation of DNA-templated transcription"/>
    <property type="evidence" value="ECO:0007669"/>
    <property type="project" value="InterPro"/>
</dbReference>
<protein>
    <submittedName>
        <fullName evidence="5">LuxR family transcriptional regulator</fullName>
    </submittedName>
</protein>
<accession>A0A6G7VN53</accession>
<dbReference type="InterPro" id="IPR005143">
    <property type="entry name" value="TF_LuxR_autoind-bd_dom"/>
</dbReference>
<dbReference type="SMART" id="SM00421">
    <property type="entry name" value="HTH_LUXR"/>
    <property type="match status" value="1"/>
</dbReference>
<dbReference type="InterPro" id="IPR036388">
    <property type="entry name" value="WH-like_DNA-bd_sf"/>
</dbReference>
<dbReference type="Pfam" id="PF00196">
    <property type="entry name" value="GerE"/>
    <property type="match status" value="1"/>
</dbReference>
<dbReference type="InterPro" id="IPR000792">
    <property type="entry name" value="Tscrpt_reg_LuxR_C"/>
</dbReference>
<dbReference type="PRINTS" id="PR00038">
    <property type="entry name" value="HTHLUXR"/>
</dbReference>
<reference evidence="5 6" key="1">
    <citation type="submission" date="2020-03" db="EMBL/GenBank/DDBJ databases">
        <title>Complete genome sequence of Monaibacterium sp. ALG8 with diverse plasmids.</title>
        <authorList>
            <person name="Sun C."/>
        </authorList>
    </citation>
    <scope>NUCLEOTIDE SEQUENCE [LARGE SCALE GENOMIC DNA]</scope>
    <source>
        <strain evidence="5 6">ALG8</strain>
    </source>
</reference>
<dbReference type="InterPro" id="IPR016032">
    <property type="entry name" value="Sig_transdc_resp-reg_C-effctor"/>
</dbReference>
<evidence type="ECO:0000313" key="6">
    <source>
        <dbReference type="Proteomes" id="UP000500791"/>
    </source>
</evidence>
<sequence length="244" mass="27674">MKQVTLAAVEDYMQKLAACDTSDDVWQACIAFFDRHNFDKASYHVMPFAWETSDDALTIRTNGYPDSWVNHYFENKLWQIDPIASTAMNRSLPFCWSSLRDMRKLSEVEQKFLDELDSQVEGDGYAVQVFGPNGRNGYFGLGLHMDCDDGNRRDLRVVQWACQLTHHRYCEMEAQSAAPLSRREQEVLSWVARGKSNSSIADILSISSYTVDAYMRRIYQKLGVNDRVSAAIQGLGSGLIKSAA</sequence>
<dbReference type="Pfam" id="PF03472">
    <property type="entry name" value="Autoind_bind"/>
    <property type="match status" value="1"/>
</dbReference>
<keyword evidence="1" id="KW-0805">Transcription regulation</keyword>
<dbReference type="PROSITE" id="PS50043">
    <property type="entry name" value="HTH_LUXR_2"/>
    <property type="match status" value="1"/>
</dbReference>
<dbReference type="SUPFAM" id="SSF75516">
    <property type="entry name" value="Pheromone-binding domain of LuxR-like quorum-sensing transcription factors"/>
    <property type="match status" value="1"/>
</dbReference>